<feature type="signal peptide" evidence="4">
    <location>
        <begin position="1"/>
        <end position="19"/>
    </location>
</feature>
<dbReference type="PANTHER" id="PTHR40980">
    <property type="entry name" value="PLUG DOMAIN-CONTAINING PROTEIN"/>
    <property type="match status" value="1"/>
</dbReference>
<name>A0A2S7IKU7_9BACT</name>
<dbReference type="OrthoDB" id="9768470at2"/>
<dbReference type="Pfam" id="PF07715">
    <property type="entry name" value="Plug"/>
    <property type="match status" value="1"/>
</dbReference>
<evidence type="ECO:0000256" key="4">
    <source>
        <dbReference type="SAM" id="SignalP"/>
    </source>
</evidence>
<gene>
    <name evidence="7" type="ORF">C5O19_01375</name>
</gene>
<dbReference type="InterPro" id="IPR012910">
    <property type="entry name" value="Plug_dom"/>
</dbReference>
<evidence type="ECO:0000259" key="6">
    <source>
        <dbReference type="Pfam" id="PF14905"/>
    </source>
</evidence>
<evidence type="ECO:0000256" key="1">
    <source>
        <dbReference type="ARBA" id="ARBA00004442"/>
    </source>
</evidence>
<proteinExistence type="predicted"/>
<feature type="domain" description="TonB-dependent receptor plug" evidence="5">
    <location>
        <begin position="136"/>
        <end position="228"/>
    </location>
</feature>
<dbReference type="Gene3D" id="2.170.130.10">
    <property type="entry name" value="TonB-dependent receptor, plug domain"/>
    <property type="match status" value="1"/>
</dbReference>
<dbReference type="InterPro" id="IPR037066">
    <property type="entry name" value="Plug_dom_sf"/>
</dbReference>
<comment type="caution">
    <text evidence="7">The sequence shown here is derived from an EMBL/GenBank/DDBJ whole genome shotgun (WGS) entry which is preliminary data.</text>
</comment>
<keyword evidence="7" id="KW-0675">Receptor</keyword>
<reference evidence="8" key="1">
    <citation type="submission" date="2018-02" db="EMBL/GenBank/DDBJ databases">
        <title>Genome sequencing of Solimonas sp. HR-BB.</title>
        <authorList>
            <person name="Lee Y."/>
            <person name="Jeon C.O."/>
        </authorList>
    </citation>
    <scope>NUCLEOTIDE SEQUENCE [LARGE SCALE GENOMIC DNA]</scope>
    <source>
        <strain evidence="8">HR-U</strain>
    </source>
</reference>
<evidence type="ECO:0000259" key="5">
    <source>
        <dbReference type="Pfam" id="PF07715"/>
    </source>
</evidence>
<evidence type="ECO:0000313" key="8">
    <source>
        <dbReference type="Proteomes" id="UP000239590"/>
    </source>
</evidence>
<evidence type="ECO:0000313" key="7">
    <source>
        <dbReference type="EMBL" id="PQA58354.1"/>
    </source>
</evidence>
<dbReference type="Proteomes" id="UP000239590">
    <property type="component" value="Unassembled WGS sequence"/>
</dbReference>
<comment type="subcellular location">
    <subcellularLocation>
        <location evidence="1">Cell outer membrane</location>
    </subcellularLocation>
</comment>
<dbReference type="SUPFAM" id="SSF56935">
    <property type="entry name" value="Porins"/>
    <property type="match status" value="1"/>
</dbReference>
<dbReference type="Gene3D" id="2.60.40.1120">
    <property type="entry name" value="Carboxypeptidase-like, regulatory domain"/>
    <property type="match status" value="1"/>
</dbReference>
<dbReference type="Pfam" id="PF13715">
    <property type="entry name" value="CarbopepD_reg_2"/>
    <property type="match status" value="1"/>
</dbReference>
<dbReference type="GO" id="GO:0009279">
    <property type="term" value="C:cell outer membrane"/>
    <property type="evidence" value="ECO:0007669"/>
    <property type="project" value="UniProtKB-SubCell"/>
</dbReference>
<dbReference type="InterPro" id="IPR041700">
    <property type="entry name" value="OMP_b-brl_3"/>
</dbReference>
<dbReference type="PANTHER" id="PTHR40980:SF4">
    <property type="entry name" value="TONB-DEPENDENT RECEPTOR-LIKE BETA-BARREL DOMAIN-CONTAINING PROTEIN"/>
    <property type="match status" value="1"/>
</dbReference>
<dbReference type="InterPro" id="IPR036942">
    <property type="entry name" value="Beta-barrel_TonB_sf"/>
</dbReference>
<keyword evidence="4" id="KW-0732">Signal</keyword>
<feature type="domain" description="Outer membrane protein beta-barrel" evidence="6">
    <location>
        <begin position="603"/>
        <end position="917"/>
    </location>
</feature>
<organism evidence="7 8">
    <name type="scientific">Siphonobacter curvatus</name>
    <dbReference type="NCBI Taxonomy" id="2094562"/>
    <lineage>
        <taxon>Bacteria</taxon>
        <taxon>Pseudomonadati</taxon>
        <taxon>Bacteroidota</taxon>
        <taxon>Cytophagia</taxon>
        <taxon>Cytophagales</taxon>
        <taxon>Cytophagaceae</taxon>
        <taxon>Siphonobacter</taxon>
    </lineage>
</organism>
<dbReference type="EMBL" id="PTRA01000001">
    <property type="protein sequence ID" value="PQA58354.1"/>
    <property type="molecule type" value="Genomic_DNA"/>
</dbReference>
<dbReference type="InterPro" id="IPR008969">
    <property type="entry name" value="CarboxyPept-like_regulatory"/>
</dbReference>
<dbReference type="AlphaFoldDB" id="A0A2S7IKU7"/>
<keyword evidence="8" id="KW-1185">Reference proteome</keyword>
<dbReference type="SUPFAM" id="SSF49464">
    <property type="entry name" value="Carboxypeptidase regulatory domain-like"/>
    <property type="match status" value="1"/>
</dbReference>
<dbReference type="Gene3D" id="2.40.170.20">
    <property type="entry name" value="TonB-dependent receptor, beta-barrel domain"/>
    <property type="match status" value="1"/>
</dbReference>
<sequence>MQRLLFTCFLTLTGFISLAQTGIIRGKINDAKTKEGIIGATVRLDGTNLGTQTDATGAFTINNIPAGTHKVFVTYISYQTREIPTVRVESGNTTVLETELVEEGKNLSDVVVRAARSTNTEVAVISEIKQFKPIAVGISASQIQKSQDRDAAAAIRRVPGISIVDNRFVLVRGLGSRYNTVMVNDMITPSTEVDVRAFSFDLIPSNILDRMIIFKSGAAELPGDFAGGVIKIYTKRKPDNNFTDAGFTLGYRGNTTFRNAQTHDRGSLAWLGLWDKSQQIPSSFPTDANTFNTLPSALRASYAQLFPNSWALKNISIAPDMRFAFNMGRRFDVGQTRISNLTSINYSMTNQFADIDLKTFNNGTIANDVAQQYNDATYQRNTRLGILHNWNFKFSPSFTLEWKTLFNQLGNTETIVRNGENVIESRDIISYSERFENRSILTSQLSGENILSDQTKLDWMAGLGYTGRWEPDWKRIRYQREQVSEGPQNEFAVSTPNNPSPLESGRFWSKTHEYLYSAAVNVQTKFGNPADREPAVLRYGFYAEQKNRDFNARFYGYQRQGNVQAINTLPIGQVFGNDNIGGVEGNYSLLDGTKTIDSYTAHNTYLAGYVGGDINLSPKTSLTLGFRGEYNMRTLSNPLQTNLVNQKIFSPLPSLNFTYKLNDKQNIRLAYSYTVNRPEFREQAPFSYYDFALNADVRGNQTLKTTNIQNLDAKWEYYPTQGELISVTAFYKDFKNPIENFLLPQANGLAYTFINSNNATNYGVEVELRKSLASTDVKFLKDLTLIGNVSLIKSTINLGDVVAAPDLSGEIQNYDLTGITDKKRSMMNQSPYLINAGVYYANANGWQANVLYNVAGPRIFAVGNVNSPTVYEMPRNVIDLNVSKTFNKRWEVRLGIQDLLNQSIRLSQDFNRNSKIDKDVTSQTANADQTIRSFKRGSYSTLSLVYSFGRTLIP</sequence>
<evidence type="ECO:0000256" key="2">
    <source>
        <dbReference type="ARBA" id="ARBA00023136"/>
    </source>
</evidence>
<keyword evidence="2" id="KW-0472">Membrane</keyword>
<dbReference type="RefSeq" id="WP_104709579.1">
    <property type="nucleotide sequence ID" value="NZ_PTRA01000001.1"/>
</dbReference>
<evidence type="ECO:0000256" key="3">
    <source>
        <dbReference type="ARBA" id="ARBA00023237"/>
    </source>
</evidence>
<accession>A0A2S7IKU7</accession>
<keyword evidence="3" id="KW-0998">Cell outer membrane</keyword>
<dbReference type="Pfam" id="PF14905">
    <property type="entry name" value="OMP_b-brl_3"/>
    <property type="match status" value="1"/>
</dbReference>
<protein>
    <submittedName>
        <fullName evidence="7">TonB-dependent receptor</fullName>
    </submittedName>
</protein>
<feature type="chain" id="PRO_5015741229" evidence="4">
    <location>
        <begin position="20"/>
        <end position="954"/>
    </location>
</feature>